<evidence type="ECO:0000313" key="1">
    <source>
        <dbReference type="EMBL" id="KAI4460668.1"/>
    </source>
</evidence>
<proteinExistence type="predicted"/>
<keyword evidence="2" id="KW-1185">Reference proteome</keyword>
<organism evidence="1 2">
    <name type="scientific">Holotrichia oblita</name>
    <name type="common">Chafer beetle</name>
    <dbReference type="NCBI Taxonomy" id="644536"/>
    <lineage>
        <taxon>Eukaryota</taxon>
        <taxon>Metazoa</taxon>
        <taxon>Ecdysozoa</taxon>
        <taxon>Arthropoda</taxon>
        <taxon>Hexapoda</taxon>
        <taxon>Insecta</taxon>
        <taxon>Pterygota</taxon>
        <taxon>Neoptera</taxon>
        <taxon>Endopterygota</taxon>
        <taxon>Coleoptera</taxon>
        <taxon>Polyphaga</taxon>
        <taxon>Scarabaeiformia</taxon>
        <taxon>Scarabaeidae</taxon>
        <taxon>Melolonthinae</taxon>
        <taxon>Holotrichia</taxon>
    </lineage>
</organism>
<evidence type="ECO:0000313" key="2">
    <source>
        <dbReference type="Proteomes" id="UP001056778"/>
    </source>
</evidence>
<name>A0ACB9T1L2_HOLOL</name>
<sequence>MRQRWQNLDNDKLRYRNRKSIHHYIRGSVAPRYNNIKYLGKKISNIRDAANMLTSALHDCIRAKGSTAILTDSPFKRDLEAQRETPKRPVKRNLVNKENISKRANKKKKPVVVVETDSSDKNEDDAERLYCNSMFSKSKKGEGEQCYGEHRSSECEYSEDDNESDIEAIMYGRLCLPKPLEKIAEAERMKMFNKFYNFETKDQQDIYLQRLIAVSNVARHRKRKEDGKLSSSKRALNEVGTQRKLTLDCAPSHTAVKGNKLVRQGSSRPFIGAGPGETGPRNGGEDHHVTFYFQLAYFWYLFLEPRYCLSETILILTLVVRIDSKLHHQWNDSDNGVLDEDSLRDFLWNEYEQTESKACNIVTKKEWEHLVDIDNEWKADASIKATLESAKLDKMYWEKYFRNLNPSNFKDINLRRQIVKLSRLGNSALDDDELAKLTNITNKMTEIYSTAKVCPPDFPECNLDEEGLPLEPDLINIMAKPGLFEDHQFIWKEWHQASGGNMKELFRQYVELSNKAARANGFHDKGAMWRSEYECENFEEDMKNLWMQVRPLYNELHKYVLNSLMKKFDEEIMSNETLIPAHVLGNMWAQSWLNIAPLVMPFPNETKLDATELFREHNWTVLKMFETADDFYQSLGLESNEMSYNVSGGALIEKPEDRNVVCHASAWDFCDRKDFRIKMCTELNFESFVVIHHEMGHIQYYQLYKYQPYAYRTGANPGFHEAIGDTIALSVSTPSHLYSIGLLNDLRTTEKASINSLMNMALERIAFLPFGYLVDRWRWDVFRGDVSYAGWNRHWWHYRSLHNTNSKSRSIPFRETIQKIKAPVERNDEYDFDPGAKFHVASDSQYISYFFAHILEFQLHRALCIAAGEYNPKKPKKKPLHMCDIYKSKAAGKRLRRGLLLGASVHWKKVLQKITGETTLSARAILEYFQPLFAYLIQENQKTDQIVQQDT</sequence>
<dbReference type="Proteomes" id="UP001056778">
    <property type="component" value="Chromosome 5"/>
</dbReference>
<gene>
    <name evidence="1" type="ORF">MML48_5g00005879</name>
</gene>
<comment type="caution">
    <text evidence="1">The sequence shown here is derived from an EMBL/GenBank/DDBJ whole genome shotgun (WGS) entry which is preliminary data.</text>
</comment>
<accession>A0ACB9T1L2</accession>
<dbReference type="EMBL" id="CM043019">
    <property type="protein sequence ID" value="KAI4460668.1"/>
    <property type="molecule type" value="Genomic_DNA"/>
</dbReference>
<protein>
    <submittedName>
        <fullName evidence="1">Angiotensin-converting enzyme</fullName>
    </submittedName>
</protein>
<reference evidence="1" key="1">
    <citation type="submission" date="2022-04" db="EMBL/GenBank/DDBJ databases">
        <title>Chromosome-scale genome assembly of Holotrichia oblita Faldermann.</title>
        <authorList>
            <person name="Rongchong L."/>
        </authorList>
    </citation>
    <scope>NUCLEOTIDE SEQUENCE</scope>
    <source>
        <strain evidence="1">81SQS9</strain>
    </source>
</reference>